<dbReference type="eggNOG" id="ENOG5032H1X">
    <property type="taxonomic scope" value="Bacteria"/>
</dbReference>
<dbReference type="KEGG" id="paca:ID47_06805"/>
<protein>
    <submittedName>
        <fullName evidence="1">Uncharacterized protein</fullName>
    </submittedName>
</protein>
<dbReference type="STRING" id="91604.ID47_06805"/>
<dbReference type="AlphaFoldDB" id="A0A077AX10"/>
<accession>A0A077AX10</accession>
<keyword evidence="2" id="KW-1185">Reference proteome</keyword>
<dbReference type="RefSeq" id="WP_038464992.1">
    <property type="nucleotide sequence ID" value="NZ_CP008941.1"/>
</dbReference>
<gene>
    <name evidence="1" type="ORF">ID47_06805</name>
</gene>
<sequence length="65" mass="7237">MSPAQAYDHLQTILNSAQAEGDNALALRTIELMCKLNGLFDKQTHKLTISQLNDQQIQDLINQLG</sequence>
<dbReference type="EMBL" id="CP008941">
    <property type="protein sequence ID" value="AIK96514.1"/>
    <property type="molecule type" value="Genomic_DNA"/>
</dbReference>
<evidence type="ECO:0000313" key="2">
    <source>
        <dbReference type="Proteomes" id="UP000028926"/>
    </source>
</evidence>
<name>A0A077AX10_9PROT</name>
<evidence type="ECO:0000313" key="1">
    <source>
        <dbReference type="EMBL" id="AIK96514.1"/>
    </source>
</evidence>
<dbReference type="Proteomes" id="UP000028926">
    <property type="component" value="Chromosome"/>
</dbReference>
<reference evidence="1 2" key="1">
    <citation type="submission" date="2014-07" db="EMBL/GenBank/DDBJ databases">
        <title>Comparative genomic insights into amoeba endosymbionts belonging to the families of Holosporaceae and Candidatus Midichloriaceae within Rickettsiales.</title>
        <authorList>
            <person name="Wang Z."/>
            <person name="Wu M."/>
        </authorList>
    </citation>
    <scope>NUCLEOTIDE SEQUENCE [LARGE SCALE GENOMIC DNA]</scope>
    <source>
        <strain evidence="1">PRA3</strain>
    </source>
</reference>
<organism evidence="1 2">
    <name type="scientific">Candidatus Odyssella acanthamoebae</name>
    <dbReference type="NCBI Taxonomy" id="91604"/>
    <lineage>
        <taxon>Bacteria</taxon>
        <taxon>Pseudomonadati</taxon>
        <taxon>Pseudomonadota</taxon>
        <taxon>Alphaproteobacteria</taxon>
        <taxon>Holosporales</taxon>
        <taxon>Candidatus Paracaedibacteraceae</taxon>
        <taxon>Candidatus Odyssella</taxon>
    </lineage>
</organism>
<proteinExistence type="predicted"/>
<dbReference type="OrthoDB" id="9951311at2"/>
<dbReference type="HOGENOM" id="CLU_2841649_0_0_5"/>